<protein>
    <submittedName>
        <fullName evidence="1">Uncharacterized protein</fullName>
    </submittedName>
</protein>
<dbReference type="InterPro" id="IPR011043">
    <property type="entry name" value="Gal_Oxase/kelch_b-propeller"/>
</dbReference>
<sequence>MQSHILNQYIIRMQHNCEHTLKCASCDILLCQNCHATHIKQLCPRLGIPSIDWLPKDSQLNSKLLRAFSVTHPRLTEDMAQQMCIMIVEAVKQDLLAFQQFITASMNHSIRPLEQLFSQITQDPGFAQSQNVLKESVIQFNLHALQVLSDPNQFQSMKEEVFKLDATLIDNETFLIECCKKVGNISEGMNQRLKELIKENFGLFDEQNLNQNILPTQNDEESIAPNPIQEPGNFNRENDEIHQTIASQLDMMFNDELSMEISADPEPSQREDAILEEGPQAYEEQKYHIKEESDANIKLEARTYQESGYKPPTQLYSVYDFLNSSGDEIELSRDIQRRRLSSGEVPISQEPWSVNQRDQEGIADLERVQYEPQGNMEQILIAGNQEEWKEESDEEVKMEEPLANMYDGNDGEEQLTMNELVTSLYYMPEDEKVMLLHIDPTRPEDNFLSLKDGKIEQEQLYEDSDYIPRKKFAQVLIQLDDAKWAVILFGIMHNNKNVYEYNVEQEEPLVDLLDIKDKKQFKCTTNLFDASFCTYKSNQIVITGGSRSQKANDIVIINRVHNLIKDVPVKGKIQANNLEGELKKLPKLKTDRYSHSSFIIGDWLFVIFGLQSMDIYNETVEFIKLTDTKKGFTSLPLQGESSKVCHTMLFQHNGEVFFFGGKRQQTRKEEKAVKNQSERHSILKKLKIDWCPLTKKPTRIEVQRVQNEIKEPVKFKGEPIFTPNVPNSRFLPEQNIWVFVDDNGNYYIFNPLTLETKHVQLK</sequence>
<organism evidence="1 2">
    <name type="scientific">Halteria grandinella</name>
    <dbReference type="NCBI Taxonomy" id="5974"/>
    <lineage>
        <taxon>Eukaryota</taxon>
        <taxon>Sar</taxon>
        <taxon>Alveolata</taxon>
        <taxon>Ciliophora</taxon>
        <taxon>Intramacronucleata</taxon>
        <taxon>Spirotrichea</taxon>
        <taxon>Stichotrichia</taxon>
        <taxon>Sporadotrichida</taxon>
        <taxon>Halteriidae</taxon>
        <taxon>Halteria</taxon>
    </lineage>
</organism>
<dbReference type="EMBL" id="RRYP01004775">
    <property type="protein sequence ID" value="TNV82589.1"/>
    <property type="molecule type" value="Genomic_DNA"/>
</dbReference>
<dbReference type="Gene3D" id="2.120.10.80">
    <property type="entry name" value="Kelch-type beta propeller"/>
    <property type="match status" value="1"/>
</dbReference>
<proteinExistence type="predicted"/>
<gene>
    <name evidence="1" type="ORF">FGO68_gene4358</name>
</gene>
<keyword evidence="2" id="KW-1185">Reference proteome</keyword>
<reference evidence="1" key="1">
    <citation type="submission" date="2019-06" db="EMBL/GenBank/DDBJ databases">
        <authorList>
            <person name="Zheng W."/>
        </authorList>
    </citation>
    <scope>NUCLEOTIDE SEQUENCE</scope>
    <source>
        <strain evidence="1">QDHG01</strain>
    </source>
</reference>
<dbReference type="InterPro" id="IPR015915">
    <property type="entry name" value="Kelch-typ_b-propeller"/>
</dbReference>
<dbReference type="SUPFAM" id="SSF50965">
    <property type="entry name" value="Galactose oxidase, central domain"/>
    <property type="match status" value="1"/>
</dbReference>
<dbReference type="Proteomes" id="UP000785679">
    <property type="component" value="Unassembled WGS sequence"/>
</dbReference>
<name>A0A8J8NXV4_HALGN</name>
<comment type="caution">
    <text evidence="1">The sequence shown here is derived from an EMBL/GenBank/DDBJ whole genome shotgun (WGS) entry which is preliminary data.</text>
</comment>
<evidence type="ECO:0000313" key="2">
    <source>
        <dbReference type="Proteomes" id="UP000785679"/>
    </source>
</evidence>
<accession>A0A8J8NXV4</accession>
<dbReference type="AlphaFoldDB" id="A0A8J8NXV4"/>
<evidence type="ECO:0000313" key="1">
    <source>
        <dbReference type="EMBL" id="TNV82589.1"/>
    </source>
</evidence>